<keyword evidence="2" id="KW-1185">Reference proteome</keyword>
<proteinExistence type="predicted"/>
<accession>A0AAV1IZ71</accession>
<dbReference type="EMBL" id="CAVLEF010000003">
    <property type="protein sequence ID" value="CAK1542535.1"/>
    <property type="molecule type" value="Genomic_DNA"/>
</dbReference>
<organism evidence="1 2">
    <name type="scientific">Leptosia nina</name>
    <dbReference type="NCBI Taxonomy" id="320188"/>
    <lineage>
        <taxon>Eukaryota</taxon>
        <taxon>Metazoa</taxon>
        <taxon>Ecdysozoa</taxon>
        <taxon>Arthropoda</taxon>
        <taxon>Hexapoda</taxon>
        <taxon>Insecta</taxon>
        <taxon>Pterygota</taxon>
        <taxon>Neoptera</taxon>
        <taxon>Endopterygota</taxon>
        <taxon>Lepidoptera</taxon>
        <taxon>Glossata</taxon>
        <taxon>Ditrysia</taxon>
        <taxon>Papilionoidea</taxon>
        <taxon>Pieridae</taxon>
        <taxon>Pierinae</taxon>
        <taxon>Leptosia</taxon>
    </lineage>
</organism>
<gene>
    <name evidence="1" type="ORF">LNINA_LOCUS2422</name>
</gene>
<evidence type="ECO:0000313" key="1">
    <source>
        <dbReference type="EMBL" id="CAK1542535.1"/>
    </source>
</evidence>
<sequence length="87" mass="10274">MFAIITLYRSLAWPDLEPVAARLLHQVNQTPPRTQSAYNIMTDSDQVTLVTRTERSHVSSGYAITQLRVLTWSRRFLNFEFWFRGIW</sequence>
<name>A0AAV1IZ71_9NEOP</name>
<dbReference type="Proteomes" id="UP001497472">
    <property type="component" value="Unassembled WGS sequence"/>
</dbReference>
<dbReference type="AlphaFoldDB" id="A0AAV1IZ71"/>
<protein>
    <submittedName>
        <fullName evidence="1">Uncharacterized protein</fullName>
    </submittedName>
</protein>
<comment type="caution">
    <text evidence="1">The sequence shown here is derived from an EMBL/GenBank/DDBJ whole genome shotgun (WGS) entry which is preliminary data.</text>
</comment>
<reference evidence="1 2" key="1">
    <citation type="submission" date="2023-11" db="EMBL/GenBank/DDBJ databases">
        <authorList>
            <person name="Okamura Y."/>
        </authorList>
    </citation>
    <scope>NUCLEOTIDE SEQUENCE [LARGE SCALE GENOMIC DNA]</scope>
</reference>
<evidence type="ECO:0000313" key="2">
    <source>
        <dbReference type="Proteomes" id="UP001497472"/>
    </source>
</evidence>